<evidence type="ECO:0000313" key="6">
    <source>
        <dbReference type="EMBL" id="ARF76368.1"/>
    </source>
</evidence>
<dbReference type="SMART" id="SM00342">
    <property type="entry name" value="HTH_ARAC"/>
    <property type="match status" value="1"/>
</dbReference>
<dbReference type="InterPro" id="IPR050204">
    <property type="entry name" value="AraC_XylS_family_regulators"/>
</dbReference>
<dbReference type="RefSeq" id="WP_084751813.1">
    <property type="nucleotide sequence ID" value="NZ_CP020563.1"/>
</dbReference>
<evidence type="ECO:0000259" key="5">
    <source>
        <dbReference type="PROSITE" id="PS01124"/>
    </source>
</evidence>
<sequence length="332" mass="35564">MDALAGLLDGPRARGAFLLRMVMEPPWAVRVADRAPICLMSVTRGTAWIVPSEGAEPVRLDPGDIAVVRGPHPYTVADAPGTEPHALVGPGGHCTTLHGRPLSQEMLLGVRTWGNAAHGATAVLVGTYLMDGEISRRLLDALPPLLRLPADRRTGPLLDLLDAEIAQDEPGQHVVLDRLLDLLLIAVLRGWFSRPGAEAPAWYRAMSDPVVGVALRLLQNDPAHPWTVASLAARAGVSRAGLARRFTELVGEPPMAYLTGWRLALAADLLRESDATVEAVARRVGYSAPFAFSTAFKRVRGVSPQEYRATGDGGEPPARTGLPERQRNLPTG</sequence>
<feature type="region of interest" description="Disordered" evidence="4">
    <location>
        <begin position="303"/>
        <end position="332"/>
    </location>
</feature>
<dbReference type="PROSITE" id="PS00041">
    <property type="entry name" value="HTH_ARAC_FAMILY_1"/>
    <property type="match status" value="1"/>
</dbReference>
<reference evidence="6 7" key="1">
    <citation type="submission" date="2017-04" db="EMBL/GenBank/DDBJ databases">
        <title>The complete genome sequence of Streptomyces albolongus YIM 101047, the producer of novel bafilomycins and novel odoriferous sesquiterpenoids.</title>
        <authorList>
            <person name="Yin M."/>
            <person name="Jiang Y."/>
        </authorList>
    </citation>
    <scope>NUCLEOTIDE SEQUENCE [LARGE SCALE GENOMIC DNA]</scope>
    <source>
        <strain evidence="6 7">YIM 101047</strain>
    </source>
</reference>
<dbReference type="SUPFAM" id="SSF46689">
    <property type="entry name" value="Homeodomain-like"/>
    <property type="match status" value="2"/>
</dbReference>
<keyword evidence="1" id="KW-0805">Transcription regulation</keyword>
<dbReference type="Gene3D" id="1.10.10.60">
    <property type="entry name" value="Homeodomain-like"/>
    <property type="match status" value="2"/>
</dbReference>
<dbReference type="InterPro" id="IPR018062">
    <property type="entry name" value="HTH_AraC-typ_CS"/>
</dbReference>
<dbReference type="GO" id="GO:0006355">
    <property type="term" value="P:regulation of DNA-templated transcription"/>
    <property type="evidence" value="ECO:0007669"/>
    <property type="project" value="UniProtKB-ARBA"/>
</dbReference>
<evidence type="ECO:0000256" key="3">
    <source>
        <dbReference type="ARBA" id="ARBA00023163"/>
    </source>
</evidence>
<evidence type="ECO:0000313" key="7">
    <source>
        <dbReference type="Proteomes" id="UP000192251"/>
    </source>
</evidence>
<dbReference type="PANTHER" id="PTHR46796">
    <property type="entry name" value="HTH-TYPE TRANSCRIPTIONAL ACTIVATOR RHAS-RELATED"/>
    <property type="match status" value="1"/>
</dbReference>
<gene>
    <name evidence="6" type="ORF">B7C62_31855</name>
</gene>
<accession>A0ABC8C2J1</accession>
<dbReference type="InterPro" id="IPR009057">
    <property type="entry name" value="Homeodomain-like_sf"/>
</dbReference>
<protein>
    <submittedName>
        <fullName evidence="6">AraC family transcriptional regulator</fullName>
    </submittedName>
</protein>
<dbReference type="PANTHER" id="PTHR46796:SF13">
    <property type="entry name" value="HTH-TYPE TRANSCRIPTIONAL ACTIVATOR RHAS"/>
    <property type="match status" value="1"/>
</dbReference>
<dbReference type="EMBL" id="CP020563">
    <property type="protein sequence ID" value="ARF76368.1"/>
    <property type="molecule type" value="Genomic_DNA"/>
</dbReference>
<dbReference type="Pfam" id="PF12833">
    <property type="entry name" value="HTH_18"/>
    <property type="match status" value="1"/>
</dbReference>
<dbReference type="AlphaFoldDB" id="A0ABC8C2J1"/>
<evidence type="ECO:0000256" key="2">
    <source>
        <dbReference type="ARBA" id="ARBA00023125"/>
    </source>
</evidence>
<name>A0ABC8C2J1_9ACTN</name>
<keyword evidence="3" id="KW-0804">Transcription</keyword>
<feature type="compositionally biased region" description="Basic and acidic residues" evidence="4">
    <location>
        <begin position="322"/>
        <end position="332"/>
    </location>
</feature>
<dbReference type="GO" id="GO:0003677">
    <property type="term" value="F:DNA binding"/>
    <property type="evidence" value="ECO:0007669"/>
    <property type="project" value="UniProtKB-KW"/>
</dbReference>
<keyword evidence="7" id="KW-1185">Reference proteome</keyword>
<proteinExistence type="predicted"/>
<feature type="domain" description="HTH araC/xylS-type" evidence="5">
    <location>
        <begin position="212"/>
        <end position="310"/>
    </location>
</feature>
<dbReference type="InterPro" id="IPR020449">
    <property type="entry name" value="Tscrpt_reg_AraC-type_HTH"/>
</dbReference>
<keyword evidence="2" id="KW-0238">DNA-binding</keyword>
<evidence type="ECO:0000256" key="1">
    <source>
        <dbReference type="ARBA" id="ARBA00023015"/>
    </source>
</evidence>
<dbReference type="Pfam" id="PF12852">
    <property type="entry name" value="Cupin_6"/>
    <property type="match status" value="1"/>
</dbReference>
<dbReference type="PRINTS" id="PR00032">
    <property type="entry name" value="HTHARAC"/>
</dbReference>
<dbReference type="PROSITE" id="PS01124">
    <property type="entry name" value="HTH_ARAC_FAMILY_2"/>
    <property type="match status" value="1"/>
</dbReference>
<dbReference type="InterPro" id="IPR018060">
    <property type="entry name" value="HTH_AraC"/>
</dbReference>
<organism evidence="6 7">
    <name type="scientific">Kitasatospora albolonga</name>
    <dbReference type="NCBI Taxonomy" id="68173"/>
    <lineage>
        <taxon>Bacteria</taxon>
        <taxon>Bacillati</taxon>
        <taxon>Actinomycetota</taxon>
        <taxon>Actinomycetes</taxon>
        <taxon>Kitasatosporales</taxon>
        <taxon>Streptomycetaceae</taxon>
        <taxon>Kitasatospora</taxon>
    </lineage>
</organism>
<dbReference type="KEGG" id="kab:B7C62_31855"/>
<dbReference type="Proteomes" id="UP000192251">
    <property type="component" value="Chromosome"/>
</dbReference>
<evidence type="ECO:0000256" key="4">
    <source>
        <dbReference type="SAM" id="MobiDB-lite"/>
    </source>
</evidence>
<dbReference type="InterPro" id="IPR032783">
    <property type="entry name" value="AraC_lig"/>
</dbReference>